<dbReference type="InterPro" id="IPR014975">
    <property type="entry name" value="DUF1836"/>
</dbReference>
<dbReference type="PANTHER" id="PTHR40056:SF1">
    <property type="entry name" value="DUF1836 DOMAIN-CONTAINING PROTEIN"/>
    <property type="match status" value="1"/>
</dbReference>
<accession>A0A1T4KNM4</accession>
<dbReference type="PANTHER" id="PTHR40056">
    <property type="entry name" value="HYPOTHETICAL CYTOSOLIC PROTEIN"/>
    <property type="match status" value="1"/>
</dbReference>
<dbReference type="AlphaFoldDB" id="A0A1T4KNM4"/>
<protein>
    <recommendedName>
        <fullName evidence="3">DUF1836 domain-containing protein</fullName>
    </recommendedName>
</protein>
<organism evidence="1 2">
    <name type="scientific">Anaerorhabdus furcosa</name>
    <dbReference type="NCBI Taxonomy" id="118967"/>
    <lineage>
        <taxon>Bacteria</taxon>
        <taxon>Bacillati</taxon>
        <taxon>Bacillota</taxon>
        <taxon>Erysipelotrichia</taxon>
        <taxon>Erysipelotrichales</taxon>
        <taxon>Erysipelotrichaceae</taxon>
        <taxon>Anaerorhabdus</taxon>
    </lineage>
</organism>
<dbReference type="Proteomes" id="UP000243297">
    <property type="component" value="Unassembled WGS sequence"/>
</dbReference>
<dbReference type="STRING" id="118967.SAMN02745191_0628"/>
<sequence length="174" mass="20479">MYLNEQEIKDLHLPRWNELPSLNLYMDQVVDYLQQVLGVLMISGQESFITKTMINNYVNQGIIHAPENKRYSNKHLAYLVVVCIMKQVFSLQEISSLFKYQISMYPDEQAYNYFITEFESCFKNLCLRQPIKHTPSLDEGRDAVYIIRNLVMSICTKLSVQNDLQNPELRQKKS</sequence>
<evidence type="ECO:0000313" key="1">
    <source>
        <dbReference type="EMBL" id="SJZ44010.1"/>
    </source>
</evidence>
<dbReference type="Pfam" id="PF08876">
    <property type="entry name" value="DUF1836"/>
    <property type="match status" value="1"/>
</dbReference>
<evidence type="ECO:0000313" key="2">
    <source>
        <dbReference type="Proteomes" id="UP000243297"/>
    </source>
</evidence>
<evidence type="ECO:0008006" key="3">
    <source>
        <dbReference type="Google" id="ProtNLM"/>
    </source>
</evidence>
<name>A0A1T4KNM4_9FIRM</name>
<dbReference type="OrthoDB" id="3191472at2"/>
<proteinExistence type="predicted"/>
<gene>
    <name evidence="1" type="ORF">SAMN02745191_0628</name>
</gene>
<reference evidence="2" key="1">
    <citation type="submission" date="2017-02" db="EMBL/GenBank/DDBJ databases">
        <authorList>
            <person name="Varghese N."/>
            <person name="Submissions S."/>
        </authorList>
    </citation>
    <scope>NUCLEOTIDE SEQUENCE [LARGE SCALE GENOMIC DNA]</scope>
    <source>
        <strain evidence="2">ATCC 25662</strain>
    </source>
</reference>
<keyword evidence="2" id="KW-1185">Reference proteome</keyword>
<dbReference type="RefSeq" id="WP_078711052.1">
    <property type="nucleotide sequence ID" value="NZ_FUWY01000001.1"/>
</dbReference>
<dbReference type="EMBL" id="FUWY01000001">
    <property type="protein sequence ID" value="SJZ44010.1"/>
    <property type="molecule type" value="Genomic_DNA"/>
</dbReference>